<name>K1TA38_9ZZZZ</name>
<dbReference type="EMBL" id="AJWZ01005196">
    <property type="protein sequence ID" value="EKC63250.1"/>
    <property type="molecule type" value="Genomic_DNA"/>
</dbReference>
<dbReference type="Pfam" id="PF09992">
    <property type="entry name" value="NAGPA"/>
    <property type="match status" value="1"/>
</dbReference>
<protein>
    <recommendedName>
        <fullName evidence="1">Phosphodiester glycosidase domain-containing protein</fullName>
    </recommendedName>
</protein>
<gene>
    <name evidence="2" type="ORF">OBE_07564</name>
</gene>
<dbReference type="PANTHER" id="PTHR40446">
    <property type="entry name" value="N-ACETYLGLUCOSAMINE-1-PHOSPHODIESTER ALPHA-N-ACETYLGLUCOSAMINIDASE"/>
    <property type="match status" value="1"/>
</dbReference>
<dbReference type="PANTHER" id="PTHR40446:SF2">
    <property type="entry name" value="N-ACETYLGLUCOSAMINE-1-PHOSPHODIESTER ALPHA-N-ACETYLGLUCOSAMINIDASE"/>
    <property type="match status" value="1"/>
</dbReference>
<feature type="domain" description="Phosphodiester glycosidase" evidence="1">
    <location>
        <begin position="2"/>
        <end position="74"/>
    </location>
</feature>
<reference evidence="2" key="1">
    <citation type="journal article" date="2013" name="Environ. Microbiol.">
        <title>Microbiota from the distal guts of lean and obese adolescents exhibit partial functional redundancy besides clear differences in community structure.</title>
        <authorList>
            <person name="Ferrer M."/>
            <person name="Ruiz A."/>
            <person name="Lanza F."/>
            <person name="Haange S.B."/>
            <person name="Oberbach A."/>
            <person name="Till H."/>
            <person name="Bargiela R."/>
            <person name="Campoy C."/>
            <person name="Segura M.T."/>
            <person name="Richter M."/>
            <person name="von Bergen M."/>
            <person name="Seifert J."/>
            <person name="Suarez A."/>
        </authorList>
    </citation>
    <scope>NUCLEOTIDE SEQUENCE</scope>
</reference>
<proteinExistence type="predicted"/>
<comment type="caution">
    <text evidence="2">The sequence shown here is derived from an EMBL/GenBank/DDBJ whole genome shotgun (WGS) entry which is preliminary data.</text>
</comment>
<organism evidence="2">
    <name type="scientific">human gut metagenome</name>
    <dbReference type="NCBI Taxonomy" id="408170"/>
    <lineage>
        <taxon>unclassified sequences</taxon>
        <taxon>metagenomes</taxon>
        <taxon>organismal metagenomes</taxon>
    </lineage>
</organism>
<dbReference type="InterPro" id="IPR018711">
    <property type="entry name" value="NAGPA"/>
</dbReference>
<dbReference type="AlphaFoldDB" id="K1TA38"/>
<evidence type="ECO:0000259" key="1">
    <source>
        <dbReference type="Pfam" id="PF09992"/>
    </source>
</evidence>
<accession>K1TA38</accession>
<evidence type="ECO:0000313" key="2">
    <source>
        <dbReference type="EMBL" id="EKC63250.1"/>
    </source>
</evidence>
<sequence>MEFHPALIINGENLVAGTGLNEQQPRTAIGQAKDGTVIMMVVDGRQMHSFGISIERCGEIMEQYGAYQASMLDG</sequence>
<feature type="non-terminal residue" evidence="2">
    <location>
        <position position="74"/>
    </location>
</feature>